<keyword evidence="8" id="KW-1185">Reference proteome</keyword>
<gene>
    <name evidence="7" type="ORF">E4Q08_01470</name>
</gene>
<dbReference type="InterPro" id="IPR002934">
    <property type="entry name" value="Polymerase_NTP_transf_dom"/>
</dbReference>
<keyword evidence="2" id="KW-0548">Nucleotidyltransferase</keyword>
<dbReference type="Pfam" id="PF01909">
    <property type="entry name" value="NTP_transf_2"/>
    <property type="match status" value="1"/>
</dbReference>
<dbReference type="EMBL" id="SPMX01000003">
    <property type="protein sequence ID" value="NMQ04027.1"/>
    <property type="molecule type" value="Genomic_DNA"/>
</dbReference>
<evidence type="ECO:0000256" key="2">
    <source>
        <dbReference type="ARBA" id="ARBA00022695"/>
    </source>
</evidence>
<dbReference type="Proteomes" id="UP000886469">
    <property type="component" value="Unassembled WGS sequence"/>
</dbReference>
<dbReference type="InterPro" id="IPR058909">
    <property type="entry name" value="CD_NTase_C"/>
</dbReference>
<keyword evidence="4" id="KW-0051">Antiviral defense</keyword>
<dbReference type="SUPFAM" id="SSF81301">
    <property type="entry name" value="Nucleotidyltransferase"/>
    <property type="match status" value="1"/>
</dbReference>
<dbReference type="CDD" id="cd05400">
    <property type="entry name" value="NT_2-5OAS_ClassI-CCAase"/>
    <property type="match status" value="1"/>
</dbReference>
<keyword evidence="3" id="KW-0547">Nucleotide-binding</keyword>
<keyword evidence="1" id="KW-0808">Transferase</keyword>
<evidence type="ECO:0000259" key="6">
    <source>
        <dbReference type="Pfam" id="PF26305"/>
    </source>
</evidence>
<feature type="domain" description="cGAS/DncV-like nucleotidyltransferase C-terminal helical" evidence="6">
    <location>
        <begin position="181"/>
        <end position="294"/>
    </location>
</feature>
<evidence type="ECO:0000313" key="7">
    <source>
        <dbReference type="EMBL" id="NMQ04027.1"/>
    </source>
</evidence>
<dbReference type="RefSeq" id="WP_169069077.1">
    <property type="nucleotide sequence ID" value="NZ_JAZKUC010000002.1"/>
</dbReference>
<dbReference type="InterPro" id="IPR043519">
    <property type="entry name" value="NT_sf"/>
</dbReference>
<comment type="caution">
    <text evidence="7">The sequence shown here is derived from an EMBL/GenBank/DDBJ whole genome shotgun (WGS) entry which is preliminary data.</text>
</comment>
<proteinExistence type="predicted"/>
<reference evidence="7" key="1">
    <citation type="submission" date="2019-03" db="EMBL/GenBank/DDBJ databases">
        <title>Metabolic reconstructions from genomes of highly enriched 'Candidatus Accumulibacter' and 'Candidatus Competibacter' bioreactor populations.</title>
        <authorList>
            <person name="Annavajhala M.K."/>
            <person name="Welles L."/>
            <person name="Abbas B."/>
            <person name="Sorokin D."/>
            <person name="Park H."/>
            <person name="Van Loosdrecht M."/>
            <person name="Chandran K."/>
        </authorList>
    </citation>
    <scope>NUCLEOTIDE SEQUENCE</scope>
    <source>
        <strain evidence="7">SBR_L</strain>
    </source>
</reference>
<evidence type="ECO:0000313" key="8">
    <source>
        <dbReference type="Proteomes" id="UP000886469"/>
    </source>
</evidence>
<sequence>MAIPESQLKTWSAQGSIMQSATTYETIKKALNDSASPYYAKDYSIFLQGSYGNNTNVWKDSDVDIIIRLNQTFYSDLSQLEEGAKSSFDVAYPNVQYGFHEFRAQVVDWLTKQFGSDVKPGKKAIFISGNNGRRDSDVLVCAKLRRYRNGSTGTDDQYDEGICFFLPDKTRVTNFPEQHRDNCTAKHQASNEWFKKMVRVYKNIRNRMVEDGYLAEGVAPSYFIEGMLWNVPNGKFGTSFEDSFVDTFNWVNDSDKTQLACANDLYWLIREGGGNCWKPADFETYIAAVKKYWNEWGT</sequence>
<name>A0ABX1T305_9PROT</name>
<dbReference type="InterPro" id="IPR006116">
    <property type="entry name" value="NT_2-5OAS_ClassI-CCAase"/>
</dbReference>
<evidence type="ECO:0000259" key="5">
    <source>
        <dbReference type="Pfam" id="PF01909"/>
    </source>
</evidence>
<accession>A0ABX1T305</accession>
<dbReference type="Pfam" id="PF26305">
    <property type="entry name" value="CD_NTase_C"/>
    <property type="match status" value="1"/>
</dbReference>
<evidence type="ECO:0000256" key="4">
    <source>
        <dbReference type="ARBA" id="ARBA00023118"/>
    </source>
</evidence>
<evidence type="ECO:0000256" key="3">
    <source>
        <dbReference type="ARBA" id="ARBA00022741"/>
    </source>
</evidence>
<evidence type="ECO:0000256" key="1">
    <source>
        <dbReference type="ARBA" id="ARBA00022679"/>
    </source>
</evidence>
<organism evidence="7 8">
    <name type="scientific">Candidatus Accumulibacter contiguus</name>
    <dbReference type="NCBI Taxonomy" id="2954381"/>
    <lineage>
        <taxon>Bacteria</taxon>
        <taxon>Pseudomonadati</taxon>
        <taxon>Pseudomonadota</taxon>
        <taxon>Betaproteobacteria</taxon>
        <taxon>Candidatus Accumulibacter</taxon>
    </lineage>
</organism>
<dbReference type="Gene3D" id="3.30.460.10">
    <property type="entry name" value="Beta Polymerase, domain 2"/>
    <property type="match status" value="1"/>
</dbReference>
<protein>
    <submittedName>
        <fullName evidence="7">Nucleotidyltransferase</fullName>
    </submittedName>
</protein>
<feature type="domain" description="Polymerase nucleotidyl transferase" evidence="5">
    <location>
        <begin position="39"/>
        <end position="81"/>
    </location>
</feature>